<accession>A0ABT9JT65</accession>
<dbReference type="InterPro" id="IPR019734">
    <property type="entry name" value="TPR_rpt"/>
</dbReference>
<dbReference type="PROSITE" id="PS50005">
    <property type="entry name" value="TPR"/>
    <property type="match status" value="2"/>
</dbReference>
<evidence type="ECO:0000313" key="6">
    <source>
        <dbReference type="EMBL" id="MDP8567768.1"/>
    </source>
</evidence>
<evidence type="ECO:0000256" key="2">
    <source>
        <dbReference type="ARBA" id="ARBA00022803"/>
    </source>
</evidence>
<sequence length="803" mass="89144">MRKNYANIFLNVLIKSVMTFCLGLWLSACSTPEESAKSHLDSANAYLRDGNTKKAVLEFKNVLQIQPNSVPAIYGMALAFQHDNDWGKVYQFSLRVIELEPKHIDANLKLATLYMASNEMEKAMDRLSLLESLAPDNAEFLGTKSAFLFKSGDAKGAVDVASRALKLNPKNAQAIIILASESNTRGSYAETLTILDEGLKNIPEDNSLKLLRIETLEKNQQIADAQKELKKLINQYPDNLEYLKHLAYLHNKLGQVDQAEIVLKTIIKQKPDENAAIFDLIKYIRSTKGDVPALQVLDEFIAIQNDNAELSFFKVFFLNSVNRKEDAKKLLVQIAQNSSDLESAHKAQSMMAFNAFIAGNKSESIKLITQVLREDSRHVQALLLKAAIEMNDSDYKSAIADLRIILKDSPDNAPALVALAQAHETAGEKELSEKYFKRAADVSVTNTNFSLPYVEYLIRNNQLDQAKRAIEPILAANPKDPKVLKYMAAIKISSGDLLGAESIGKDIKSIDTQTSDQILGAVYVNQKNFDEGISALERNYASDPQNSEALLSLVKSLVNADRKAEAAKMLQQIVTNNPSNIRPKIMLAQVLIKMHDNNAAINQYRTIIKDHPDQLDAYQQLGELLADINRLGESKEVLNDGIKNVSNAKTLQLLLANVYQREGSVDNAINLYAEFLKIYPDSVVAKNNYISLVTDFKTDSVSLKKAYTLSRELKGSPSPYIQDTIGWIAFKVGQYDEARIALLKATDASPKTAIFFFHLGMAQASLADKDNAIISLETALKLKSANNVIPVDVINKKVNELKT</sequence>
<evidence type="ECO:0000256" key="3">
    <source>
        <dbReference type="PROSITE-ProRule" id="PRU00339"/>
    </source>
</evidence>
<keyword evidence="1" id="KW-0677">Repeat</keyword>
<dbReference type="InterPro" id="IPR011990">
    <property type="entry name" value="TPR-like_helical_dom_sf"/>
</dbReference>
<dbReference type="Proteomes" id="UP001225906">
    <property type="component" value="Unassembled WGS sequence"/>
</dbReference>
<comment type="caution">
    <text evidence="6">The sequence shown here is derived from an EMBL/GenBank/DDBJ whole genome shotgun (WGS) entry which is preliminary data.</text>
</comment>
<keyword evidence="5" id="KW-1133">Transmembrane helix</keyword>
<dbReference type="PROSITE" id="PS51257">
    <property type="entry name" value="PROKAR_LIPOPROTEIN"/>
    <property type="match status" value="1"/>
</dbReference>
<organism evidence="6 7">
    <name type="scientific">Methylophilus aquaticus</name>
    <dbReference type="NCBI Taxonomy" id="1971610"/>
    <lineage>
        <taxon>Bacteria</taxon>
        <taxon>Pseudomonadati</taxon>
        <taxon>Pseudomonadota</taxon>
        <taxon>Betaproteobacteria</taxon>
        <taxon>Nitrosomonadales</taxon>
        <taxon>Methylophilaceae</taxon>
        <taxon>Methylophilus</taxon>
    </lineage>
</organism>
<keyword evidence="5" id="KW-0812">Transmembrane</keyword>
<feature type="coiled-coil region" evidence="4">
    <location>
        <begin position="208"/>
        <end position="235"/>
    </location>
</feature>
<keyword evidence="5" id="KW-0472">Membrane</keyword>
<evidence type="ECO:0000313" key="7">
    <source>
        <dbReference type="Proteomes" id="UP001225906"/>
    </source>
</evidence>
<name>A0ABT9JT65_9PROT</name>
<reference evidence="7" key="1">
    <citation type="journal article" date="2019" name="Int. J. Syst. Evol. Microbiol.">
        <title>The Global Catalogue of Microorganisms (GCM) 10K type strain sequencing project: providing services to taxonomists for standard genome sequencing and annotation.</title>
        <authorList>
            <consortium name="The Broad Institute Genomics Platform"/>
            <consortium name="The Broad Institute Genome Sequencing Center for Infectious Disease"/>
            <person name="Wu L."/>
            <person name="Ma J."/>
        </authorList>
    </citation>
    <scope>NUCLEOTIDE SEQUENCE [LARGE SCALE GENOMIC DNA]</scope>
    <source>
        <strain evidence="7">VKM B-3159</strain>
    </source>
</reference>
<dbReference type="InterPro" id="IPR051012">
    <property type="entry name" value="CellSynth/LPSAsmb/PSIAsmb"/>
</dbReference>
<dbReference type="RefSeq" id="WP_306389480.1">
    <property type="nucleotide sequence ID" value="NZ_JAVCAP010000014.1"/>
</dbReference>
<dbReference type="Pfam" id="PF13174">
    <property type="entry name" value="TPR_6"/>
    <property type="match status" value="1"/>
</dbReference>
<dbReference type="PANTHER" id="PTHR45586">
    <property type="entry name" value="TPR REPEAT-CONTAINING PROTEIN PA4667"/>
    <property type="match status" value="1"/>
</dbReference>
<feature type="transmembrane region" description="Helical" evidence="5">
    <location>
        <begin position="7"/>
        <end position="28"/>
    </location>
</feature>
<dbReference type="Gene3D" id="1.25.40.10">
    <property type="entry name" value="Tetratricopeptide repeat domain"/>
    <property type="match status" value="4"/>
</dbReference>
<dbReference type="SMART" id="SM00028">
    <property type="entry name" value="TPR"/>
    <property type="match status" value="14"/>
</dbReference>
<evidence type="ECO:0000256" key="1">
    <source>
        <dbReference type="ARBA" id="ARBA00022737"/>
    </source>
</evidence>
<keyword evidence="4" id="KW-0175">Coiled coil</keyword>
<proteinExistence type="predicted"/>
<dbReference type="Pfam" id="PF13432">
    <property type="entry name" value="TPR_16"/>
    <property type="match status" value="2"/>
</dbReference>
<feature type="repeat" description="TPR" evidence="3">
    <location>
        <begin position="649"/>
        <end position="682"/>
    </location>
</feature>
<gene>
    <name evidence="6" type="ORF">Q9291_07890</name>
</gene>
<keyword evidence="7" id="KW-1185">Reference proteome</keyword>
<dbReference type="PANTHER" id="PTHR45586:SF1">
    <property type="entry name" value="LIPOPOLYSACCHARIDE ASSEMBLY PROTEIN B"/>
    <property type="match status" value="1"/>
</dbReference>
<dbReference type="EMBL" id="JAVCAP010000014">
    <property type="protein sequence ID" value="MDP8567768.1"/>
    <property type="molecule type" value="Genomic_DNA"/>
</dbReference>
<keyword evidence="2 3" id="KW-0802">TPR repeat</keyword>
<dbReference type="Pfam" id="PF14559">
    <property type="entry name" value="TPR_19"/>
    <property type="match status" value="3"/>
</dbReference>
<dbReference type="SUPFAM" id="SSF48452">
    <property type="entry name" value="TPR-like"/>
    <property type="match status" value="4"/>
</dbReference>
<feature type="repeat" description="TPR" evidence="3">
    <location>
        <begin position="36"/>
        <end position="69"/>
    </location>
</feature>
<evidence type="ECO:0000256" key="5">
    <source>
        <dbReference type="SAM" id="Phobius"/>
    </source>
</evidence>
<evidence type="ECO:0000256" key="4">
    <source>
        <dbReference type="SAM" id="Coils"/>
    </source>
</evidence>
<protein>
    <submittedName>
        <fullName evidence="6">Tetratricopeptide repeat protein</fullName>
    </submittedName>
</protein>